<feature type="compositionally biased region" description="Polar residues" evidence="1">
    <location>
        <begin position="20"/>
        <end position="30"/>
    </location>
</feature>
<evidence type="ECO:0000256" key="1">
    <source>
        <dbReference type="SAM" id="MobiDB-lite"/>
    </source>
</evidence>
<dbReference type="EMBL" id="GGEC01088037">
    <property type="protein sequence ID" value="MBX68521.1"/>
    <property type="molecule type" value="Transcribed_RNA"/>
</dbReference>
<accession>A0A2P2QNR7</accession>
<organism evidence="2">
    <name type="scientific">Rhizophora mucronata</name>
    <name type="common">Asiatic mangrove</name>
    <dbReference type="NCBI Taxonomy" id="61149"/>
    <lineage>
        <taxon>Eukaryota</taxon>
        <taxon>Viridiplantae</taxon>
        <taxon>Streptophyta</taxon>
        <taxon>Embryophyta</taxon>
        <taxon>Tracheophyta</taxon>
        <taxon>Spermatophyta</taxon>
        <taxon>Magnoliopsida</taxon>
        <taxon>eudicotyledons</taxon>
        <taxon>Gunneridae</taxon>
        <taxon>Pentapetalae</taxon>
        <taxon>rosids</taxon>
        <taxon>fabids</taxon>
        <taxon>Malpighiales</taxon>
        <taxon>Rhizophoraceae</taxon>
        <taxon>Rhizophora</taxon>
    </lineage>
</organism>
<feature type="region of interest" description="Disordered" evidence="1">
    <location>
        <begin position="1"/>
        <end position="30"/>
    </location>
</feature>
<sequence length="30" mass="3578">MFVPKKKPHKLIHKEIRPQRSGTDKSWTGF</sequence>
<proteinExistence type="predicted"/>
<dbReference type="AlphaFoldDB" id="A0A2P2QNR7"/>
<evidence type="ECO:0000313" key="2">
    <source>
        <dbReference type="EMBL" id="MBX68521.1"/>
    </source>
</evidence>
<reference evidence="2" key="1">
    <citation type="submission" date="2018-02" db="EMBL/GenBank/DDBJ databases">
        <title>Rhizophora mucronata_Transcriptome.</title>
        <authorList>
            <person name="Meera S.P."/>
            <person name="Sreeshan A."/>
            <person name="Augustine A."/>
        </authorList>
    </citation>
    <scope>NUCLEOTIDE SEQUENCE</scope>
    <source>
        <tissue evidence="2">Leaf</tissue>
    </source>
</reference>
<name>A0A2P2QNR7_RHIMU</name>
<protein>
    <submittedName>
        <fullName evidence="2">Uncharacterized protein</fullName>
    </submittedName>
</protein>
<feature type="compositionally biased region" description="Basic residues" evidence="1">
    <location>
        <begin position="1"/>
        <end position="12"/>
    </location>
</feature>